<comment type="caution">
    <text evidence="1">The sequence shown here is derived from an EMBL/GenBank/DDBJ whole genome shotgun (WGS) entry which is preliminary data.</text>
</comment>
<dbReference type="EMBL" id="CM042052">
    <property type="protein sequence ID" value="KAI3720390.1"/>
    <property type="molecule type" value="Genomic_DNA"/>
</dbReference>
<protein>
    <submittedName>
        <fullName evidence="1">Uncharacterized protein</fullName>
    </submittedName>
</protein>
<sequence>MNWLIELMHIENLEGRTDAGSVVGLVEFTKMYWGCSWVWEVQLDRWTLLIKLLRGPCVLDTLTQTERSMLLITGTDAGAITATYYALETNIKNSYLQ</sequence>
<gene>
    <name evidence="1" type="ORF">L6452_21306</name>
</gene>
<reference evidence="2" key="1">
    <citation type="journal article" date="2022" name="Mol. Ecol. Resour.">
        <title>The genomes of chicory, endive, great burdock and yacon provide insights into Asteraceae palaeo-polyploidization history and plant inulin production.</title>
        <authorList>
            <person name="Fan W."/>
            <person name="Wang S."/>
            <person name="Wang H."/>
            <person name="Wang A."/>
            <person name="Jiang F."/>
            <person name="Liu H."/>
            <person name="Zhao H."/>
            <person name="Xu D."/>
            <person name="Zhang Y."/>
        </authorList>
    </citation>
    <scope>NUCLEOTIDE SEQUENCE [LARGE SCALE GENOMIC DNA]</scope>
    <source>
        <strain evidence="2">cv. Niubang</strain>
    </source>
</reference>
<evidence type="ECO:0000313" key="2">
    <source>
        <dbReference type="Proteomes" id="UP001055879"/>
    </source>
</evidence>
<reference evidence="1 2" key="2">
    <citation type="journal article" date="2022" name="Mol. Ecol. Resour.">
        <title>The genomes of chicory, endive, great burdock and yacon provide insights into Asteraceae paleo-polyploidization history and plant inulin production.</title>
        <authorList>
            <person name="Fan W."/>
            <person name="Wang S."/>
            <person name="Wang H."/>
            <person name="Wang A."/>
            <person name="Jiang F."/>
            <person name="Liu H."/>
            <person name="Zhao H."/>
            <person name="Xu D."/>
            <person name="Zhang Y."/>
        </authorList>
    </citation>
    <scope>NUCLEOTIDE SEQUENCE [LARGE SCALE GENOMIC DNA]</scope>
    <source>
        <strain evidence="2">cv. Niubang</strain>
    </source>
</reference>
<evidence type="ECO:0000313" key="1">
    <source>
        <dbReference type="EMBL" id="KAI3720390.1"/>
    </source>
</evidence>
<keyword evidence="2" id="KW-1185">Reference proteome</keyword>
<organism evidence="1 2">
    <name type="scientific">Arctium lappa</name>
    <name type="common">Greater burdock</name>
    <name type="synonym">Lappa major</name>
    <dbReference type="NCBI Taxonomy" id="4217"/>
    <lineage>
        <taxon>Eukaryota</taxon>
        <taxon>Viridiplantae</taxon>
        <taxon>Streptophyta</taxon>
        <taxon>Embryophyta</taxon>
        <taxon>Tracheophyta</taxon>
        <taxon>Spermatophyta</taxon>
        <taxon>Magnoliopsida</taxon>
        <taxon>eudicotyledons</taxon>
        <taxon>Gunneridae</taxon>
        <taxon>Pentapetalae</taxon>
        <taxon>asterids</taxon>
        <taxon>campanulids</taxon>
        <taxon>Asterales</taxon>
        <taxon>Asteraceae</taxon>
        <taxon>Carduoideae</taxon>
        <taxon>Cardueae</taxon>
        <taxon>Arctiinae</taxon>
        <taxon>Arctium</taxon>
    </lineage>
</organism>
<name>A0ACB9BEI9_ARCLA</name>
<accession>A0ACB9BEI9</accession>
<dbReference type="Proteomes" id="UP001055879">
    <property type="component" value="Linkage Group LG06"/>
</dbReference>
<proteinExistence type="predicted"/>